<proteinExistence type="predicted"/>
<name>A0A2W5E8Y3_9SPHI</name>
<dbReference type="NCBIfam" id="TIGR04183">
    <property type="entry name" value="Por_Secre_tail"/>
    <property type="match status" value="1"/>
</dbReference>
<dbReference type="AlphaFoldDB" id="A0A2W5E8Y3"/>
<protein>
    <recommendedName>
        <fullName evidence="3">Secretion system C-terminal sorting domain-containing protein</fullName>
    </recommendedName>
</protein>
<evidence type="ECO:0008006" key="3">
    <source>
        <dbReference type="Google" id="ProtNLM"/>
    </source>
</evidence>
<sequence>MHNGYYLFTTNAGGAAKSLVADAYYTYTNGASSQNSLTLTYSFYDWNSSQQSNVDNRLGSYSTTIRSNSNAGQSRFLFELMDYPSQGTRDNQQPFDAIVNSITFTTLSESSNGSLFLIGAVGVPMANISGTVYADNTNDGTPNGVGTNAAASNISCVDAKTNMVLATATIASNGTYTMQNVNYPTDATSNSVNMILTTGTAPAVGSILTSSSLNTGWADGFDPGANRMGTQTNAIRSYTRGYVDLTADISVHPLPTADSKIVNFTSSGVTPVQGGQYRMNVPVVGSTTYNSSNGTMLDLSGNVGLNNSTALTTANGTTNSMGFYIPTAISDGGSLIYNGSTVAVNTVYPTSSGAVTGYSNSLLYYKFSPTGTAKQYSFTYKAVDQFGFISATAATYTINLAYALPVKYTKDLSAVISNKIVNLSWTTGSEINNQAFHIQRSGDAKTWTDIGVVNSYYPSGTGAGYSYTYKDESPLYGTNYYRLNQVDKDGTSSLGNVTSVNYVNGISTALSIYPNPATDNIKVVNLPSNASNVVVYSLDGKLVKQQIVNG</sequence>
<dbReference type="InterPro" id="IPR026444">
    <property type="entry name" value="Secre_tail"/>
</dbReference>
<feature type="non-terminal residue" evidence="1">
    <location>
        <position position="550"/>
    </location>
</feature>
<dbReference type="EMBL" id="QFOI01000602">
    <property type="protein sequence ID" value="PZP40541.1"/>
    <property type="molecule type" value="Genomic_DNA"/>
</dbReference>
<gene>
    <name evidence="1" type="ORF">DI598_19265</name>
</gene>
<reference evidence="1 2" key="1">
    <citation type="submission" date="2017-11" db="EMBL/GenBank/DDBJ databases">
        <title>Infants hospitalized years apart are colonized by the same room-sourced microbial strains.</title>
        <authorList>
            <person name="Brooks B."/>
            <person name="Olm M.R."/>
            <person name="Firek B.A."/>
            <person name="Baker R."/>
            <person name="Thomas B.C."/>
            <person name="Morowitz M.J."/>
            <person name="Banfield J.F."/>
        </authorList>
    </citation>
    <scope>NUCLEOTIDE SEQUENCE [LARGE SCALE GENOMIC DNA]</scope>
    <source>
        <strain evidence="1">S2_009_000_R2_76</strain>
    </source>
</reference>
<evidence type="ECO:0000313" key="2">
    <source>
        <dbReference type="Proteomes" id="UP000249645"/>
    </source>
</evidence>
<accession>A0A2W5E8Y3</accession>
<evidence type="ECO:0000313" key="1">
    <source>
        <dbReference type="EMBL" id="PZP40541.1"/>
    </source>
</evidence>
<organism evidence="1 2">
    <name type="scientific">Pseudopedobacter saltans</name>
    <dbReference type="NCBI Taxonomy" id="151895"/>
    <lineage>
        <taxon>Bacteria</taxon>
        <taxon>Pseudomonadati</taxon>
        <taxon>Bacteroidota</taxon>
        <taxon>Sphingobacteriia</taxon>
        <taxon>Sphingobacteriales</taxon>
        <taxon>Sphingobacteriaceae</taxon>
        <taxon>Pseudopedobacter</taxon>
    </lineage>
</organism>
<comment type="caution">
    <text evidence="1">The sequence shown here is derived from an EMBL/GenBank/DDBJ whole genome shotgun (WGS) entry which is preliminary data.</text>
</comment>
<dbReference type="Proteomes" id="UP000249645">
    <property type="component" value="Unassembled WGS sequence"/>
</dbReference>